<evidence type="ECO:0000313" key="2">
    <source>
        <dbReference type="Proteomes" id="UP000006038"/>
    </source>
</evidence>
<protein>
    <submittedName>
        <fullName evidence="1">Uncharacterized protein</fullName>
    </submittedName>
</protein>
<dbReference type="HOGENOM" id="CLU_1858314_0_0_1"/>
<dbReference type="EnsemblPlants" id="OB02G31860.1">
    <property type="protein sequence ID" value="OB02G31860.1"/>
    <property type="gene ID" value="OB02G31860"/>
</dbReference>
<dbReference type="Gramene" id="OB02G31860.1">
    <property type="protein sequence ID" value="OB02G31860.1"/>
    <property type="gene ID" value="OB02G31860"/>
</dbReference>
<dbReference type="AlphaFoldDB" id="J3LEW9"/>
<proteinExistence type="predicted"/>
<sequence>MIFLAWCILQYLFCNHYRHVYIKVLHVNYYSSLARNPICFFRKKCDGAIISVAVEPAGANHFRATVVTHVEWWLIMIRSQGRCGKRLQSAQWTVLNFGYSCCNRLTTRNLQFAITRIASGAKVDLTMKCSQFSLCVSN</sequence>
<name>J3LEW9_ORYBR</name>
<evidence type="ECO:0000313" key="1">
    <source>
        <dbReference type="EnsemblPlants" id="OB02G31860.1"/>
    </source>
</evidence>
<accession>J3LEW9</accession>
<dbReference type="Proteomes" id="UP000006038">
    <property type="component" value="Unassembled WGS sequence"/>
</dbReference>
<reference evidence="1" key="1">
    <citation type="submission" date="2013-04" db="UniProtKB">
        <authorList>
            <consortium name="EnsemblPlants"/>
        </authorList>
    </citation>
    <scope>IDENTIFICATION</scope>
</reference>
<organism evidence="1">
    <name type="scientific">Oryza brachyantha</name>
    <name type="common">malo sina</name>
    <dbReference type="NCBI Taxonomy" id="4533"/>
    <lineage>
        <taxon>Eukaryota</taxon>
        <taxon>Viridiplantae</taxon>
        <taxon>Streptophyta</taxon>
        <taxon>Embryophyta</taxon>
        <taxon>Tracheophyta</taxon>
        <taxon>Spermatophyta</taxon>
        <taxon>Magnoliopsida</taxon>
        <taxon>Liliopsida</taxon>
        <taxon>Poales</taxon>
        <taxon>Poaceae</taxon>
        <taxon>BOP clade</taxon>
        <taxon>Oryzoideae</taxon>
        <taxon>Oryzeae</taxon>
        <taxon>Oryzinae</taxon>
        <taxon>Oryza</taxon>
    </lineage>
</organism>
<keyword evidence="2" id="KW-1185">Reference proteome</keyword>